<evidence type="ECO:0000313" key="1">
    <source>
        <dbReference type="EMBL" id="OGZ40289.1"/>
    </source>
</evidence>
<protein>
    <submittedName>
        <fullName evidence="1">Uncharacterized protein</fullName>
    </submittedName>
</protein>
<dbReference type="AlphaFoldDB" id="A0A1G2FQD0"/>
<comment type="caution">
    <text evidence="1">The sequence shown here is derived from an EMBL/GenBank/DDBJ whole genome shotgun (WGS) entry which is preliminary data.</text>
</comment>
<accession>A0A1G2FQD0</accession>
<gene>
    <name evidence="1" type="ORF">A3B04_01060</name>
</gene>
<dbReference type="Proteomes" id="UP000177126">
    <property type="component" value="Unassembled WGS sequence"/>
</dbReference>
<dbReference type="EMBL" id="MHNF01000036">
    <property type="protein sequence ID" value="OGZ40289.1"/>
    <property type="molecule type" value="Genomic_DNA"/>
</dbReference>
<reference evidence="1 2" key="1">
    <citation type="journal article" date="2016" name="Nat. Commun.">
        <title>Thousands of microbial genomes shed light on interconnected biogeochemical processes in an aquifer system.</title>
        <authorList>
            <person name="Anantharaman K."/>
            <person name="Brown C.T."/>
            <person name="Hug L.A."/>
            <person name="Sharon I."/>
            <person name="Castelle C.J."/>
            <person name="Probst A.J."/>
            <person name="Thomas B.C."/>
            <person name="Singh A."/>
            <person name="Wilkins M.J."/>
            <person name="Karaoz U."/>
            <person name="Brodie E.L."/>
            <person name="Williams K.H."/>
            <person name="Hubbard S.S."/>
            <person name="Banfield J.F."/>
        </authorList>
    </citation>
    <scope>NUCLEOTIDE SEQUENCE [LARGE SCALE GENOMIC DNA]</scope>
</reference>
<proteinExistence type="predicted"/>
<evidence type="ECO:0000313" key="2">
    <source>
        <dbReference type="Proteomes" id="UP000177126"/>
    </source>
</evidence>
<sequence>MPANPFESHLIKIPASEVVDELYGPSPSKGDRDIADFRRKNIKKPERAETGEFIDLERLQNWLSDNDLEKHLEGGNLEALVNQQEAFYRQSYGPNFRLDRSTVKIELSRLPLIEKGLKNGSVNYPLLTVIPDKLTLAEAKMTQAEFAYHKLLEPLKQQGLKIWAETGEGRWTKLTLPEVLKGYIPVELNDFDPAALETNWSTELARVIAQKQAAPKTEPGQIELIFTDSRQDVPKEQQVINQEGKETANQFSFIEMIKNQVKVLTPQQWITLAAQKYQQDKTYLSRNTWDCMMAVLKNKDGVDPPVSVAIAHSVGGEVYLHSAHAVNSDDRRRWRSAL</sequence>
<name>A0A1G2FQD0_9BACT</name>
<organism evidence="1 2">
    <name type="scientific">Candidatus Portnoybacteria bacterium RIFCSPLOWO2_02_FULL_39_11</name>
    <dbReference type="NCBI Taxonomy" id="1802001"/>
    <lineage>
        <taxon>Bacteria</taxon>
        <taxon>Candidatus Portnoyibacteriota</taxon>
    </lineage>
</organism>